<evidence type="ECO:0000313" key="5">
    <source>
        <dbReference type="Proteomes" id="UP001162060"/>
    </source>
</evidence>
<name>A0AAV1TDA6_9STRA</name>
<organism evidence="4 5">
    <name type="scientific">Peronospora matthiolae</name>
    <dbReference type="NCBI Taxonomy" id="2874970"/>
    <lineage>
        <taxon>Eukaryota</taxon>
        <taxon>Sar</taxon>
        <taxon>Stramenopiles</taxon>
        <taxon>Oomycota</taxon>
        <taxon>Peronosporomycetes</taxon>
        <taxon>Peronosporales</taxon>
        <taxon>Peronosporaceae</taxon>
        <taxon>Peronospora</taxon>
    </lineage>
</organism>
<dbReference type="GO" id="GO:0005525">
    <property type="term" value="F:GTP binding"/>
    <property type="evidence" value="ECO:0007669"/>
    <property type="project" value="UniProtKB-KW"/>
</dbReference>
<protein>
    <recommendedName>
        <fullName evidence="6">ADP-ribosylation factor</fullName>
    </recommendedName>
</protein>
<sequence>MLNKDDLRDSVLLVFSNKQDLSNAMSAAETTDKLALHGLCQQWFILVHRATMGDRLYKGLGWLLPL</sequence>
<evidence type="ECO:0000313" key="4">
    <source>
        <dbReference type="EMBL" id="CAK7911374.1"/>
    </source>
</evidence>
<dbReference type="PANTHER" id="PTHR11711">
    <property type="entry name" value="ADP RIBOSYLATION FACTOR-RELATED"/>
    <property type="match status" value="1"/>
</dbReference>
<dbReference type="Pfam" id="PF00025">
    <property type="entry name" value="Arf"/>
    <property type="match status" value="1"/>
</dbReference>
<evidence type="ECO:0000256" key="3">
    <source>
        <dbReference type="PIRSR" id="PIRSR606689-1"/>
    </source>
</evidence>
<feature type="binding site" evidence="3">
    <location>
        <begin position="17"/>
        <end position="20"/>
    </location>
    <ligand>
        <name>GTP</name>
        <dbReference type="ChEBI" id="CHEBI:37565"/>
    </ligand>
</feature>
<comment type="caution">
    <text evidence="4">The sequence shown here is derived from an EMBL/GenBank/DDBJ whole genome shotgun (WGS) entry which is preliminary data.</text>
</comment>
<dbReference type="Proteomes" id="UP001162060">
    <property type="component" value="Unassembled WGS sequence"/>
</dbReference>
<dbReference type="AlphaFoldDB" id="A0AAV1TDA6"/>
<dbReference type="InterPro" id="IPR006689">
    <property type="entry name" value="Small_GTPase_ARF/SAR"/>
</dbReference>
<keyword evidence="1 3" id="KW-0547">Nucleotide-binding</keyword>
<keyword evidence="2 3" id="KW-0342">GTP-binding</keyword>
<accession>A0AAV1TDA6</accession>
<dbReference type="Gene3D" id="3.40.50.300">
    <property type="entry name" value="P-loop containing nucleotide triphosphate hydrolases"/>
    <property type="match status" value="1"/>
</dbReference>
<evidence type="ECO:0008006" key="6">
    <source>
        <dbReference type="Google" id="ProtNLM"/>
    </source>
</evidence>
<evidence type="ECO:0000256" key="1">
    <source>
        <dbReference type="ARBA" id="ARBA00022741"/>
    </source>
</evidence>
<reference evidence="4" key="1">
    <citation type="submission" date="2024-01" db="EMBL/GenBank/DDBJ databases">
        <authorList>
            <person name="Webb A."/>
        </authorList>
    </citation>
    <scope>NUCLEOTIDE SEQUENCE</scope>
    <source>
        <strain evidence="4">Pm1</strain>
    </source>
</reference>
<dbReference type="InterPro" id="IPR027417">
    <property type="entry name" value="P-loop_NTPase"/>
</dbReference>
<dbReference type="GO" id="GO:0003924">
    <property type="term" value="F:GTPase activity"/>
    <property type="evidence" value="ECO:0007669"/>
    <property type="project" value="InterPro"/>
</dbReference>
<gene>
    <name evidence="4" type="ORF">PM001_LOCUS4353</name>
</gene>
<evidence type="ECO:0000256" key="2">
    <source>
        <dbReference type="ARBA" id="ARBA00023134"/>
    </source>
</evidence>
<dbReference type="InterPro" id="IPR024156">
    <property type="entry name" value="Small_GTPase_ARF"/>
</dbReference>
<proteinExistence type="predicted"/>
<dbReference type="EMBL" id="CAKLBY020000036">
    <property type="protein sequence ID" value="CAK7911374.1"/>
    <property type="molecule type" value="Genomic_DNA"/>
</dbReference>